<dbReference type="PANTHER" id="PTHR20883">
    <property type="entry name" value="PHYTANOYL-COA DIOXYGENASE DOMAIN CONTAINING 1"/>
    <property type="match status" value="1"/>
</dbReference>
<dbReference type="GO" id="GO:0016706">
    <property type="term" value="F:2-oxoglutarate-dependent dioxygenase activity"/>
    <property type="evidence" value="ECO:0007669"/>
    <property type="project" value="UniProtKB-ARBA"/>
</dbReference>
<dbReference type="STRING" id="568860.SAMN05421811_101683"/>
<dbReference type="Gene3D" id="2.60.120.620">
    <property type="entry name" value="q2cbj1_9rhob like domain"/>
    <property type="match status" value="1"/>
</dbReference>
<dbReference type="AlphaFoldDB" id="A0A1I0A6M8"/>
<protein>
    <submittedName>
        <fullName evidence="1">Phytanoyl-CoA dioxygenase (PhyH)</fullName>
    </submittedName>
</protein>
<evidence type="ECO:0000313" key="2">
    <source>
        <dbReference type="Proteomes" id="UP000199361"/>
    </source>
</evidence>
<dbReference type="OrthoDB" id="9814777at2"/>
<dbReference type="SUPFAM" id="SSF51197">
    <property type="entry name" value="Clavaminate synthase-like"/>
    <property type="match status" value="1"/>
</dbReference>
<sequence length="255" mass="28301">MEIPVREATDDEAAFFHEHGWVRLGRLIDPDAAAELRERALAHLRARERGGRTAVDRAFGQSRDVAAADEAFGALALDPRMGRTAVRLLHGVRAVRVQVTNLLVKEAGEHGATEFHQDFPWMPMDRSAMLTVWLALADVPADMGALRFYSGSHRHGLLGRSFTRPGDDQLSQHPWLKELELSPPLDLAAGDATAHHALTVHGAPANRHDRPRLSFTVTYFDADALYTGLPYAQTDGLGLEVNRPFEHERFPCPRP</sequence>
<keyword evidence="1" id="KW-0223">Dioxygenase</keyword>
<accession>A0A1I0A6M8</accession>
<dbReference type="InterPro" id="IPR008775">
    <property type="entry name" value="Phytyl_CoA_dOase-like"/>
</dbReference>
<name>A0A1I0A6M8_9ACTN</name>
<keyword evidence="1" id="KW-0560">Oxidoreductase</keyword>
<dbReference type="Pfam" id="PF05721">
    <property type="entry name" value="PhyH"/>
    <property type="match status" value="1"/>
</dbReference>
<proteinExistence type="predicted"/>
<dbReference type="EMBL" id="FOHX01000001">
    <property type="protein sequence ID" value="SES89782.1"/>
    <property type="molecule type" value="Genomic_DNA"/>
</dbReference>
<dbReference type="Proteomes" id="UP000199361">
    <property type="component" value="Unassembled WGS sequence"/>
</dbReference>
<dbReference type="GO" id="GO:0005506">
    <property type="term" value="F:iron ion binding"/>
    <property type="evidence" value="ECO:0007669"/>
    <property type="project" value="UniProtKB-ARBA"/>
</dbReference>
<reference evidence="1 2" key="1">
    <citation type="submission" date="2016-10" db="EMBL/GenBank/DDBJ databases">
        <authorList>
            <person name="de Groot N.N."/>
        </authorList>
    </citation>
    <scope>NUCLEOTIDE SEQUENCE [LARGE SCALE GENOMIC DNA]</scope>
    <source>
        <strain evidence="1 2">CGMCC 4.5598</strain>
    </source>
</reference>
<dbReference type="PANTHER" id="PTHR20883:SF48">
    <property type="entry name" value="ECTOINE DIOXYGENASE"/>
    <property type="match status" value="1"/>
</dbReference>
<keyword evidence="2" id="KW-1185">Reference proteome</keyword>
<gene>
    <name evidence="1" type="ORF">SAMN05421811_101683</name>
</gene>
<dbReference type="RefSeq" id="WP_091076647.1">
    <property type="nucleotide sequence ID" value="NZ_FOHX01000001.1"/>
</dbReference>
<organism evidence="1 2">
    <name type="scientific">Nonomuraea wenchangensis</name>
    <dbReference type="NCBI Taxonomy" id="568860"/>
    <lineage>
        <taxon>Bacteria</taxon>
        <taxon>Bacillati</taxon>
        <taxon>Actinomycetota</taxon>
        <taxon>Actinomycetes</taxon>
        <taxon>Streptosporangiales</taxon>
        <taxon>Streptosporangiaceae</taxon>
        <taxon>Nonomuraea</taxon>
    </lineage>
</organism>
<evidence type="ECO:0000313" key="1">
    <source>
        <dbReference type="EMBL" id="SES89782.1"/>
    </source>
</evidence>